<evidence type="ECO:0000259" key="4">
    <source>
        <dbReference type="Pfam" id="PF04127"/>
    </source>
</evidence>
<dbReference type="GO" id="GO:0015941">
    <property type="term" value="P:pantothenate catabolic process"/>
    <property type="evidence" value="ECO:0007669"/>
    <property type="project" value="InterPro"/>
</dbReference>
<name>A0A6J6D394_9ZZZZ</name>
<keyword evidence="2" id="KW-0456">Lyase</keyword>
<dbReference type="HAMAP" id="MF_02225">
    <property type="entry name" value="CoaBC"/>
    <property type="match status" value="1"/>
</dbReference>
<dbReference type="GO" id="GO:0004633">
    <property type="term" value="F:phosphopantothenoylcysteine decarboxylase activity"/>
    <property type="evidence" value="ECO:0007669"/>
    <property type="project" value="InterPro"/>
</dbReference>
<evidence type="ECO:0000313" key="5">
    <source>
        <dbReference type="EMBL" id="CAB4556753.1"/>
    </source>
</evidence>
<keyword evidence="1" id="KW-0210">Decarboxylase</keyword>
<dbReference type="InterPro" id="IPR007085">
    <property type="entry name" value="DNA/pantothenate-metab_flavo_C"/>
</dbReference>
<organism evidence="5">
    <name type="scientific">freshwater metagenome</name>
    <dbReference type="NCBI Taxonomy" id="449393"/>
    <lineage>
        <taxon>unclassified sequences</taxon>
        <taxon>metagenomes</taxon>
        <taxon>ecological metagenomes</taxon>
    </lineage>
</organism>
<dbReference type="GO" id="GO:0071513">
    <property type="term" value="C:phosphopantothenoylcysteine decarboxylase complex"/>
    <property type="evidence" value="ECO:0007669"/>
    <property type="project" value="TreeGrafter"/>
</dbReference>
<evidence type="ECO:0000256" key="2">
    <source>
        <dbReference type="ARBA" id="ARBA00023239"/>
    </source>
</evidence>
<proteinExistence type="inferred from homology"/>
<reference evidence="5" key="1">
    <citation type="submission" date="2020-05" db="EMBL/GenBank/DDBJ databases">
        <authorList>
            <person name="Chiriac C."/>
            <person name="Salcher M."/>
            <person name="Ghai R."/>
            <person name="Kavagutti S V."/>
        </authorList>
    </citation>
    <scope>NUCLEOTIDE SEQUENCE</scope>
</reference>
<dbReference type="AlphaFoldDB" id="A0A6J6D394"/>
<dbReference type="SUPFAM" id="SSF102645">
    <property type="entry name" value="CoaB-like"/>
    <property type="match status" value="1"/>
</dbReference>
<protein>
    <submittedName>
        <fullName evidence="5">Unannotated protein</fullName>
    </submittedName>
</protein>
<dbReference type="PANTHER" id="PTHR14359">
    <property type="entry name" value="HOMO-OLIGOMERIC FLAVIN CONTAINING CYS DECARBOXYLASE FAMILY"/>
    <property type="match status" value="1"/>
</dbReference>
<dbReference type="EMBL" id="CAEZTI010000009">
    <property type="protein sequence ID" value="CAB4556753.1"/>
    <property type="molecule type" value="Genomic_DNA"/>
</dbReference>
<accession>A0A6J6D394</accession>
<dbReference type="GO" id="GO:0015937">
    <property type="term" value="P:coenzyme A biosynthetic process"/>
    <property type="evidence" value="ECO:0007669"/>
    <property type="project" value="InterPro"/>
</dbReference>
<dbReference type="GO" id="GO:0004632">
    <property type="term" value="F:phosphopantothenate--cysteine ligase activity"/>
    <property type="evidence" value="ECO:0007669"/>
    <property type="project" value="InterPro"/>
</dbReference>
<dbReference type="Gene3D" id="3.40.50.1950">
    <property type="entry name" value="Flavin prenyltransferase-like"/>
    <property type="match status" value="1"/>
</dbReference>
<evidence type="ECO:0000256" key="1">
    <source>
        <dbReference type="ARBA" id="ARBA00022793"/>
    </source>
</evidence>
<dbReference type="PANTHER" id="PTHR14359:SF6">
    <property type="entry name" value="PHOSPHOPANTOTHENOYLCYSTEINE DECARBOXYLASE"/>
    <property type="match status" value="1"/>
</dbReference>
<dbReference type="InterPro" id="IPR005252">
    <property type="entry name" value="CoaBC"/>
</dbReference>
<dbReference type="InterPro" id="IPR003382">
    <property type="entry name" value="Flavoprotein"/>
</dbReference>
<evidence type="ECO:0000259" key="3">
    <source>
        <dbReference type="Pfam" id="PF02441"/>
    </source>
</evidence>
<dbReference type="GO" id="GO:0010181">
    <property type="term" value="F:FMN binding"/>
    <property type="evidence" value="ECO:0007669"/>
    <property type="project" value="InterPro"/>
</dbReference>
<feature type="domain" description="DNA/pantothenate metabolism flavoprotein C-terminal" evidence="4">
    <location>
        <begin position="186"/>
        <end position="395"/>
    </location>
</feature>
<dbReference type="Gene3D" id="3.40.50.10300">
    <property type="entry name" value="CoaB-like"/>
    <property type="match status" value="1"/>
</dbReference>
<dbReference type="InterPro" id="IPR035929">
    <property type="entry name" value="CoaB-like_sf"/>
</dbReference>
<sequence>MLENVQGRNIVLGVSGGIAAYKSVELCRRLVDAGAYVAPIMTEDAHRFIGPVTLSALASEPVHTSLWDDASPIPHTRLGQNADVIVVAPATARVIAAYAMGLSHDVLVATLIATRAPVVLCPAMHTEMWEHPSVQHNIEVLRSRGVIIVEPQSGRLAGGDIGTGRLADTDSIASAIDSVLAASHDLSGVSVLVTAGGTREPIDAVRVIANRSSGKQGYAIAENAACRGATVTLVSTVDRPTLASITVIPVETADDMLRAVTCHSDSSDVIVMSAAVADFRPVQRSDGKIKKADGVPEIVLEKTPDILAGLGARKREGQILVGFAAETEDLIAHAQDKLVRKNLDLIVANDVSAPGVGFSHDTNAVTILGAGGVLQTVALTDKHHIASAVLDSVVELRSNHSPHK</sequence>
<gene>
    <name evidence="5" type="ORF">UFOPK1619_00104</name>
</gene>
<dbReference type="SUPFAM" id="SSF52507">
    <property type="entry name" value="Homo-oligomeric flavin-containing Cys decarboxylases, HFCD"/>
    <property type="match status" value="1"/>
</dbReference>
<feature type="domain" description="Flavoprotein" evidence="3">
    <location>
        <begin position="9"/>
        <end position="172"/>
    </location>
</feature>
<dbReference type="InterPro" id="IPR036551">
    <property type="entry name" value="Flavin_trans-like"/>
</dbReference>
<dbReference type="Pfam" id="PF04127">
    <property type="entry name" value="DFP"/>
    <property type="match status" value="1"/>
</dbReference>
<dbReference type="Pfam" id="PF02441">
    <property type="entry name" value="Flavoprotein"/>
    <property type="match status" value="1"/>
</dbReference>
<dbReference type="NCBIfam" id="TIGR00521">
    <property type="entry name" value="coaBC_dfp"/>
    <property type="match status" value="1"/>
</dbReference>